<evidence type="ECO:0000313" key="16">
    <source>
        <dbReference type="Proteomes" id="UP000238362"/>
    </source>
</evidence>
<evidence type="ECO:0000256" key="3">
    <source>
        <dbReference type="ARBA" id="ARBA00022598"/>
    </source>
</evidence>
<evidence type="ECO:0000313" key="15">
    <source>
        <dbReference type="EMBL" id="PRX43308.1"/>
    </source>
</evidence>
<keyword evidence="6 12" id="KW-0067">ATP-binding</keyword>
<evidence type="ECO:0000256" key="9">
    <source>
        <dbReference type="ARBA" id="ARBA00029440"/>
    </source>
</evidence>
<dbReference type="GO" id="GO:0006529">
    <property type="term" value="P:asparagine biosynthetic process"/>
    <property type="evidence" value="ECO:0007669"/>
    <property type="project" value="UniProtKB-KW"/>
</dbReference>
<dbReference type="Pfam" id="PF00733">
    <property type="entry name" value="Asn_synthase"/>
    <property type="match status" value="2"/>
</dbReference>
<comment type="similarity">
    <text evidence="1">Belongs to the asparagine synthetase family.</text>
</comment>
<dbReference type="Gene3D" id="3.60.20.10">
    <property type="entry name" value="Glutamine Phosphoribosylpyrophosphate, subunit 1, domain 1"/>
    <property type="match status" value="1"/>
</dbReference>
<name>A0A2T0LKH4_9PSEU</name>
<feature type="domain" description="Glutamine amidotransferase type-2" evidence="14">
    <location>
        <begin position="21"/>
        <end position="198"/>
    </location>
</feature>
<dbReference type="InterPro" id="IPR017932">
    <property type="entry name" value="GATase_2_dom"/>
</dbReference>
<organism evidence="15 16">
    <name type="scientific">Prauserella shujinwangii</name>
    <dbReference type="NCBI Taxonomy" id="1453103"/>
    <lineage>
        <taxon>Bacteria</taxon>
        <taxon>Bacillati</taxon>
        <taxon>Actinomycetota</taxon>
        <taxon>Actinomycetes</taxon>
        <taxon>Pseudonocardiales</taxon>
        <taxon>Pseudonocardiaceae</taxon>
        <taxon>Prauserella</taxon>
    </lineage>
</organism>
<evidence type="ECO:0000259" key="14">
    <source>
        <dbReference type="PROSITE" id="PS51278"/>
    </source>
</evidence>
<dbReference type="AlphaFoldDB" id="A0A2T0LKH4"/>
<feature type="binding site" evidence="12">
    <location>
        <position position="281"/>
    </location>
    <ligand>
        <name>ATP</name>
        <dbReference type="ChEBI" id="CHEBI:30616"/>
    </ligand>
</feature>
<dbReference type="SUPFAM" id="SSF52402">
    <property type="entry name" value="Adenine nucleotide alpha hydrolases-like"/>
    <property type="match status" value="1"/>
</dbReference>
<dbReference type="PROSITE" id="PS51278">
    <property type="entry name" value="GATASE_TYPE_2"/>
    <property type="match status" value="1"/>
</dbReference>
<sequence length="529" mass="57147">MPSSRGGLDSVVTEEVPRTVCGIVAAVGDLDADLCRDMLGRIRHRGPDDTGEVRRGPVWLGHQRLSIMDVGGGHQPLADADTGTHLVANGEIYNHRHIREDLGHELFETGSDSEAALRALVADGPAGLGRLRGMFALAFATDDGDFLAARDAVGVKPLYWVRRPGTTLFASELRAFAEADRPLVESFPPGHCWSPAGGLVRFADAVPASVRPARRAGTPGRWDTDLLKRVREPIVAAVENRMMSDVGIGVFLSGGLDSAIVAAVAAEYAARHRLPLPTFAVGAPGSSDLAAARTVAEFLGARHRNIEHHEVVMTHEDAVAALPRAVEVIEHFDPSLVRSAVPNLLLAEYTARHVHAVLTGEGADELFAGYSYYHREPFTSPDALQAELVRTVGELHHLNLQRCDRTTMAFGLEARVPFLDRDVIATALAIPPELKMVRPGARDTVEKQLLRDAFTGWLPEPILRRGKEQFGDGSGASDVLEAAVRDSPEVAAASGAEPRSREEAAFHALWRQRFAGIRPERTLGLFATT</sequence>
<comment type="pathway">
    <text evidence="9">Amino-acid biosynthesis.</text>
</comment>
<dbReference type="Proteomes" id="UP000238362">
    <property type="component" value="Unassembled WGS sequence"/>
</dbReference>
<evidence type="ECO:0000256" key="12">
    <source>
        <dbReference type="PIRSR" id="PIRSR001589-2"/>
    </source>
</evidence>
<dbReference type="PIRSF" id="PIRSF001589">
    <property type="entry name" value="Asn_synthetase_glu-h"/>
    <property type="match status" value="1"/>
</dbReference>
<keyword evidence="3" id="KW-0436">Ligase</keyword>
<keyword evidence="5 12" id="KW-0547">Nucleotide-binding</keyword>
<dbReference type="GO" id="GO:0004066">
    <property type="term" value="F:asparagine synthase (glutamine-hydrolyzing) activity"/>
    <property type="evidence" value="ECO:0007669"/>
    <property type="project" value="UniProtKB-EC"/>
</dbReference>
<evidence type="ECO:0000256" key="6">
    <source>
        <dbReference type="ARBA" id="ARBA00022840"/>
    </source>
</evidence>
<feature type="binding site" evidence="12">
    <location>
        <position position="112"/>
    </location>
    <ligand>
        <name>L-glutamine</name>
        <dbReference type="ChEBI" id="CHEBI:58359"/>
    </ligand>
</feature>
<dbReference type="GO" id="GO:0005524">
    <property type="term" value="F:ATP binding"/>
    <property type="evidence" value="ECO:0007669"/>
    <property type="project" value="UniProtKB-KW"/>
</dbReference>
<dbReference type="InterPro" id="IPR006426">
    <property type="entry name" value="Asn_synth_AEB"/>
</dbReference>
<dbReference type="CDD" id="cd01991">
    <property type="entry name" value="Asn_synthase_B_C"/>
    <property type="match status" value="1"/>
</dbReference>
<dbReference type="PANTHER" id="PTHR11772">
    <property type="entry name" value="ASPARAGINE SYNTHETASE"/>
    <property type="match status" value="1"/>
</dbReference>
<keyword evidence="8 11" id="KW-0315">Glutamine amidotransferase</keyword>
<dbReference type="GO" id="GO:0005829">
    <property type="term" value="C:cytosol"/>
    <property type="evidence" value="ECO:0007669"/>
    <property type="project" value="TreeGrafter"/>
</dbReference>
<reference evidence="15 16" key="1">
    <citation type="submission" date="2018-03" db="EMBL/GenBank/DDBJ databases">
        <title>Genomic Encyclopedia of Type Strains, Phase III (KMG-III): the genomes of soil and plant-associated and newly described type strains.</title>
        <authorList>
            <person name="Whitman W."/>
        </authorList>
    </citation>
    <scope>NUCLEOTIDE SEQUENCE [LARGE SCALE GENOMIC DNA]</scope>
    <source>
        <strain evidence="15 16">CGMCC 4.7125</strain>
    </source>
</reference>
<dbReference type="NCBIfam" id="TIGR01536">
    <property type="entry name" value="asn_synth_AEB"/>
    <property type="match status" value="1"/>
</dbReference>
<dbReference type="Gene3D" id="3.40.50.620">
    <property type="entry name" value="HUPs"/>
    <property type="match status" value="1"/>
</dbReference>
<keyword evidence="4 11" id="KW-0028">Amino-acid biosynthesis</keyword>
<evidence type="ECO:0000256" key="10">
    <source>
        <dbReference type="ARBA" id="ARBA00048741"/>
    </source>
</evidence>
<evidence type="ECO:0000256" key="5">
    <source>
        <dbReference type="ARBA" id="ARBA00022741"/>
    </source>
</evidence>
<dbReference type="InterPro" id="IPR033738">
    <property type="entry name" value="AsnB_N"/>
</dbReference>
<dbReference type="Pfam" id="PF13537">
    <property type="entry name" value="GATase_7"/>
    <property type="match status" value="1"/>
</dbReference>
<evidence type="ECO:0000256" key="11">
    <source>
        <dbReference type="PIRSR" id="PIRSR001589-1"/>
    </source>
</evidence>
<feature type="active site" description="For GATase activity" evidence="11">
    <location>
        <position position="21"/>
    </location>
</feature>
<protein>
    <recommendedName>
        <fullName evidence="2">asparagine synthase (glutamine-hydrolyzing)</fullName>
        <ecNumber evidence="2">6.3.5.4</ecNumber>
    </recommendedName>
</protein>
<gene>
    <name evidence="15" type="ORF">B0I33_11641</name>
</gene>
<keyword evidence="16" id="KW-1185">Reference proteome</keyword>
<evidence type="ECO:0000256" key="7">
    <source>
        <dbReference type="ARBA" id="ARBA00022888"/>
    </source>
</evidence>
<evidence type="ECO:0000256" key="1">
    <source>
        <dbReference type="ARBA" id="ARBA00005752"/>
    </source>
</evidence>
<dbReference type="InterPro" id="IPR014729">
    <property type="entry name" value="Rossmann-like_a/b/a_fold"/>
</dbReference>
<feature type="site" description="Important for beta-aspartyl-AMP intermediate formation" evidence="13">
    <location>
        <position position="361"/>
    </location>
</feature>
<evidence type="ECO:0000256" key="2">
    <source>
        <dbReference type="ARBA" id="ARBA00012737"/>
    </source>
</evidence>
<evidence type="ECO:0000256" key="13">
    <source>
        <dbReference type="PIRSR" id="PIRSR001589-3"/>
    </source>
</evidence>
<dbReference type="CDD" id="cd00712">
    <property type="entry name" value="AsnB"/>
    <property type="match status" value="1"/>
</dbReference>
<dbReference type="EMBL" id="PVNH01000016">
    <property type="protein sequence ID" value="PRX43308.1"/>
    <property type="molecule type" value="Genomic_DNA"/>
</dbReference>
<evidence type="ECO:0000256" key="8">
    <source>
        <dbReference type="ARBA" id="ARBA00022962"/>
    </source>
</evidence>
<keyword evidence="7 11" id="KW-0061">Asparagine biosynthesis</keyword>
<dbReference type="EC" id="6.3.5.4" evidence="2"/>
<dbReference type="SUPFAM" id="SSF56235">
    <property type="entry name" value="N-terminal nucleophile aminohydrolases (Ntn hydrolases)"/>
    <property type="match status" value="1"/>
</dbReference>
<dbReference type="OrthoDB" id="9763290at2"/>
<dbReference type="PANTHER" id="PTHR11772:SF2">
    <property type="entry name" value="ASPARAGINE SYNTHETASE [GLUTAMINE-HYDROLYZING]"/>
    <property type="match status" value="1"/>
</dbReference>
<accession>A0A2T0LKH4</accession>
<comment type="catalytic activity">
    <reaction evidence="10">
        <text>L-aspartate + L-glutamine + ATP + H2O = L-asparagine + L-glutamate + AMP + diphosphate + H(+)</text>
        <dbReference type="Rhea" id="RHEA:12228"/>
        <dbReference type="ChEBI" id="CHEBI:15377"/>
        <dbReference type="ChEBI" id="CHEBI:15378"/>
        <dbReference type="ChEBI" id="CHEBI:29985"/>
        <dbReference type="ChEBI" id="CHEBI:29991"/>
        <dbReference type="ChEBI" id="CHEBI:30616"/>
        <dbReference type="ChEBI" id="CHEBI:33019"/>
        <dbReference type="ChEBI" id="CHEBI:58048"/>
        <dbReference type="ChEBI" id="CHEBI:58359"/>
        <dbReference type="ChEBI" id="CHEBI:456215"/>
        <dbReference type="EC" id="6.3.5.4"/>
    </reaction>
</comment>
<dbReference type="InterPro" id="IPR001962">
    <property type="entry name" value="Asn_synthase"/>
</dbReference>
<comment type="caution">
    <text evidence="15">The sequence shown here is derived from an EMBL/GenBank/DDBJ whole genome shotgun (WGS) entry which is preliminary data.</text>
</comment>
<dbReference type="InterPro" id="IPR029055">
    <property type="entry name" value="Ntn_hydrolases_N"/>
</dbReference>
<evidence type="ECO:0000256" key="4">
    <source>
        <dbReference type="ARBA" id="ARBA00022605"/>
    </source>
</evidence>
<proteinExistence type="inferred from homology"/>
<dbReference type="InterPro" id="IPR050795">
    <property type="entry name" value="Asn_Synthetase"/>
</dbReference>